<protein>
    <submittedName>
        <fullName evidence="2">DUF2242 domain-containing protein</fullName>
    </submittedName>
</protein>
<feature type="chain" id="PRO_5043353686" evidence="1">
    <location>
        <begin position="18"/>
        <end position="191"/>
    </location>
</feature>
<organism evidence="2 3">
    <name type="scientific">Aquincola agrisoli</name>
    <dbReference type="NCBI Taxonomy" id="3119538"/>
    <lineage>
        <taxon>Bacteria</taxon>
        <taxon>Pseudomonadati</taxon>
        <taxon>Pseudomonadota</taxon>
        <taxon>Betaproteobacteria</taxon>
        <taxon>Burkholderiales</taxon>
        <taxon>Sphaerotilaceae</taxon>
        <taxon>Aquincola</taxon>
    </lineage>
</organism>
<comment type="caution">
    <text evidence="2">The sequence shown here is derived from an EMBL/GenBank/DDBJ whole genome shotgun (WGS) entry which is preliminary data.</text>
</comment>
<keyword evidence="3" id="KW-1185">Reference proteome</keyword>
<dbReference type="AlphaFoldDB" id="A0AAW9QG92"/>
<evidence type="ECO:0000313" key="3">
    <source>
        <dbReference type="Proteomes" id="UP001336250"/>
    </source>
</evidence>
<feature type="signal peptide" evidence="1">
    <location>
        <begin position="1"/>
        <end position="17"/>
    </location>
</feature>
<evidence type="ECO:0000313" key="2">
    <source>
        <dbReference type="EMBL" id="MEF7614654.1"/>
    </source>
</evidence>
<evidence type="ECO:0000256" key="1">
    <source>
        <dbReference type="SAM" id="SignalP"/>
    </source>
</evidence>
<dbReference type="Pfam" id="PF10001">
    <property type="entry name" value="DUF2242"/>
    <property type="match status" value="1"/>
</dbReference>
<proteinExistence type="predicted"/>
<accession>A0AAW9QG92</accession>
<dbReference type="Proteomes" id="UP001336250">
    <property type="component" value="Unassembled WGS sequence"/>
</dbReference>
<name>A0AAW9QG92_9BURK</name>
<gene>
    <name evidence="2" type="ORF">V4F39_12100</name>
</gene>
<dbReference type="RefSeq" id="WP_332289684.1">
    <property type="nucleotide sequence ID" value="NZ_JAZIBG010000028.1"/>
</dbReference>
<sequence>MQPFPIVLALASCLVLAGCAGLRKPHNTTYETFQSDDTHARQYDATDAQACEAARRALLSQGYLVGTARTDFVNGRKNFQPERETHVEIDLRVVCAREGDQGETAVVFVSALQDRYTLKKSSSSASLGVGAIGSLSLPFSASDDSMVKVASETIADGSFYERFFALIDRYLERAGPPPVAASAPPALAAPR</sequence>
<keyword evidence="1" id="KW-0732">Signal</keyword>
<dbReference type="EMBL" id="JAZIBG010000028">
    <property type="protein sequence ID" value="MEF7614654.1"/>
    <property type="molecule type" value="Genomic_DNA"/>
</dbReference>
<dbReference type="InterPro" id="IPR018718">
    <property type="entry name" value="DUF2242"/>
</dbReference>
<reference evidence="2 3" key="1">
    <citation type="submission" date="2024-02" db="EMBL/GenBank/DDBJ databases">
        <title>Genome sequence of Aquincola sp. MAHUQ-54.</title>
        <authorList>
            <person name="Huq M.A."/>
        </authorList>
    </citation>
    <scope>NUCLEOTIDE SEQUENCE [LARGE SCALE GENOMIC DNA]</scope>
    <source>
        <strain evidence="2 3">MAHUQ-54</strain>
    </source>
</reference>